<accession>A0A0L0NEV1</accession>
<proteinExistence type="predicted"/>
<feature type="region of interest" description="Disordered" evidence="1">
    <location>
        <begin position="1"/>
        <end position="29"/>
    </location>
</feature>
<name>A0A0L0NEV1_TOLOC</name>
<evidence type="ECO:0000256" key="1">
    <source>
        <dbReference type="SAM" id="MobiDB-lite"/>
    </source>
</evidence>
<evidence type="ECO:0000313" key="2">
    <source>
        <dbReference type="EMBL" id="KND92571.1"/>
    </source>
</evidence>
<dbReference type="AlphaFoldDB" id="A0A0L0NEV1"/>
<keyword evidence="3" id="KW-1185">Reference proteome</keyword>
<gene>
    <name evidence="2" type="ORF">TOPH_02870</name>
</gene>
<sequence>MRSAIYPAAPAPISTHRSRSHQIASPVQPPADVRFDVILASSSGSRRRCASSRECHRTADCPPIAHVRRSLPTTVPAATPYLQPPWEPASRASGGATGMTTTRAKTTGFCTKTAMACSMAASTMPPWAATTRWKRSARTRRCREWWPRHPTTWSTFSRLRLRARRLAAVLRPPLRTPARARA</sequence>
<dbReference type="EMBL" id="LFRF01000005">
    <property type="protein sequence ID" value="KND92571.1"/>
    <property type="molecule type" value="Genomic_DNA"/>
</dbReference>
<dbReference type="Proteomes" id="UP000036947">
    <property type="component" value="Unassembled WGS sequence"/>
</dbReference>
<feature type="region of interest" description="Disordered" evidence="1">
    <location>
        <begin position="78"/>
        <end position="100"/>
    </location>
</feature>
<evidence type="ECO:0000313" key="3">
    <source>
        <dbReference type="Proteomes" id="UP000036947"/>
    </source>
</evidence>
<organism evidence="2 3">
    <name type="scientific">Tolypocladium ophioglossoides (strain CBS 100239)</name>
    <name type="common">Snaketongue truffleclub</name>
    <name type="synonym">Elaphocordyceps ophioglossoides</name>
    <dbReference type="NCBI Taxonomy" id="1163406"/>
    <lineage>
        <taxon>Eukaryota</taxon>
        <taxon>Fungi</taxon>
        <taxon>Dikarya</taxon>
        <taxon>Ascomycota</taxon>
        <taxon>Pezizomycotina</taxon>
        <taxon>Sordariomycetes</taxon>
        <taxon>Hypocreomycetidae</taxon>
        <taxon>Hypocreales</taxon>
        <taxon>Ophiocordycipitaceae</taxon>
        <taxon>Tolypocladium</taxon>
    </lineage>
</organism>
<protein>
    <submittedName>
        <fullName evidence="2">Uncharacterized protein</fullName>
    </submittedName>
</protein>
<comment type="caution">
    <text evidence="2">The sequence shown here is derived from an EMBL/GenBank/DDBJ whole genome shotgun (WGS) entry which is preliminary data.</text>
</comment>
<feature type="compositionally biased region" description="Low complexity" evidence="1">
    <location>
        <begin position="89"/>
        <end position="100"/>
    </location>
</feature>
<reference evidence="2 3" key="1">
    <citation type="journal article" date="2015" name="BMC Genomics">
        <title>The genome of the truffle-parasite Tolypocladium ophioglossoides and the evolution of antifungal peptaibiotics.</title>
        <authorList>
            <person name="Quandt C.A."/>
            <person name="Bushley K.E."/>
            <person name="Spatafora J.W."/>
        </authorList>
    </citation>
    <scope>NUCLEOTIDE SEQUENCE [LARGE SCALE GENOMIC DNA]</scope>
    <source>
        <strain evidence="2 3">CBS 100239</strain>
    </source>
</reference>